<protein>
    <submittedName>
        <fullName evidence="2">Stage II sporulation protein M</fullName>
    </submittedName>
</protein>
<proteinExistence type="predicted"/>
<gene>
    <name evidence="2" type="ORF">GCM10022381_37640</name>
</gene>
<feature type="transmembrane region" description="Helical" evidence="1">
    <location>
        <begin position="291"/>
        <end position="310"/>
    </location>
</feature>
<keyword evidence="3" id="KW-1185">Reference proteome</keyword>
<feature type="transmembrane region" description="Helical" evidence="1">
    <location>
        <begin position="171"/>
        <end position="191"/>
    </location>
</feature>
<comment type="caution">
    <text evidence="2">The sequence shown here is derived from an EMBL/GenBank/DDBJ whole genome shotgun (WGS) entry which is preliminary data.</text>
</comment>
<dbReference type="PANTHER" id="PTHR35337">
    <property type="entry name" value="SLR1478 PROTEIN"/>
    <property type="match status" value="1"/>
</dbReference>
<evidence type="ECO:0000313" key="3">
    <source>
        <dbReference type="Proteomes" id="UP001501803"/>
    </source>
</evidence>
<sequence length="337" mass="36326">MSLLNQMDLDAYSAAHRAEWDRLAALGAQRSLTGAQADELIARYQSGATQLSAIKTTAGSTLQGDRLSVALSRARLRFTGASANVMAQIPRFFVLQLPAALYRLRWITLVVALVTFLVAGLYTVWALGNPQVLANFGSDEQLAQLANHDFVDYYSSNPAASFAGQVWTNNALIAAQCIAFGILGVYVPYIVLQNAQNLGVNAAVMFAYDHGDVFFLYILPHGLLELTAIFVAAAGGLRIFWAWIAPGARTRGQALAEDARALFTVAIGLVFVLLVSGIIEGFVTPAPWPWPIKIGIGALALLLFLVYMLVVGKRATRLGETGDLSEFEAGARRIYAS</sequence>
<dbReference type="Pfam" id="PF01944">
    <property type="entry name" value="SpoIIM"/>
    <property type="match status" value="1"/>
</dbReference>
<keyword evidence="1" id="KW-0472">Membrane</keyword>
<keyword evidence="1" id="KW-1133">Transmembrane helix</keyword>
<evidence type="ECO:0000256" key="1">
    <source>
        <dbReference type="SAM" id="Phobius"/>
    </source>
</evidence>
<dbReference type="PANTHER" id="PTHR35337:SF1">
    <property type="entry name" value="SLR1478 PROTEIN"/>
    <property type="match status" value="1"/>
</dbReference>
<dbReference type="Proteomes" id="UP001501803">
    <property type="component" value="Unassembled WGS sequence"/>
</dbReference>
<feature type="transmembrane region" description="Helical" evidence="1">
    <location>
        <begin position="226"/>
        <end position="248"/>
    </location>
</feature>
<dbReference type="InterPro" id="IPR002798">
    <property type="entry name" value="SpoIIM-like"/>
</dbReference>
<keyword evidence="1" id="KW-0812">Transmembrane</keyword>
<feature type="transmembrane region" description="Helical" evidence="1">
    <location>
        <begin position="260"/>
        <end position="279"/>
    </location>
</feature>
<dbReference type="EMBL" id="BAABCN010000017">
    <property type="protein sequence ID" value="GAA3892442.1"/>
    <property type="molecule type" value="Genomic_DNA"/>
</dbReference>
<feature type="transmembrane region" description="Helical" evidence="1">
    <location>
        <begin position="198"/>
        <end position="220"/>
    </location>
</feature>
<reference evidence="3" key="1">
    <citation type="journal article" date="2019" name="Int. J. Syst. Evol. Microbiol.">
        <title>The Global Catalogue of Microorganisms (GCM) 10K type strain sequencing project: providing services to taxonomists for standard genome sequencing and annotation.</title>
        <authorList>
            <consortium name="The Broad Institute Genomics Platform"/>
            <consortium name="The Broad Institute Genome Sequencing Center for Infectious Disease"/>
            <person name="Wu L."/>
            <person name="Ma J."/>
        </authorList>
    </citation>
    <scope>NUCLEOTIDE SEQUENCE [LARGE SCALE GENOMIC DNA]</scope>
    <source>
        <strain evidence="3">JCM 17021</strain>
    </source>
</reference>
<organism evidence="2 3">
    <name type="scientific">Leifsonia kafniensis</name>
    <dbReference type="NCBI Taxonomy" id="475957"/>
    <lineage>
        <taxon>Bacteria</taxon>
        <taxon>Bacillati</taxon>
        <taxon>Actinomycetota</taxon>
        <taxon>Actinomycetes</taxon>
        <taxon>Micrococcales</taxon>
        <taxon>Microbacteriaceae</taxon>
        <taxon>Leifsonia</taxon>
    </lineage>
</organism>
<feature type="transmembrane region" description="Helical" evidence="1">
    <location>
        <begin position="106"/>
        <end position="128"/>
    </location>
</feature>
<name>A0ABP7L080_9MICO</name>
<evidence type="ECO:0000313" key="2">
    <source>
        <dbReference type="EMBL" id="GAA3892442.1"/>
    </source>
</evidence>
<accession>A0ABP7L080</accession>